<evidence type="ECO:0000256" key="2">
    <source>
        <dbReference type="ARBA" id="ARBA00002399"/>
    </source>
</evidence>
<evidence type="ECO:0000256" key="11">
    <source>
        <dbReference type="ARBA" id="ARBA00023014"/>
    </source>
</evidence>
<sequence>MKVKVVNLGCRSNFFDGSFIAKQFLDKGYTLTQDIADVYIINTCTVTQGADRSSRQAIYQARRENPNALIVVTGCYAQVKPQELSSLKDVDLVVGNSHKDVILPLVEEHFQSKGKGVYVENIFRVSQVKSFDLVLYFEKSRPFLKVQEGCNRFCSFCIIPFARGKVRSVPLQRVLDQVRLLAQMGYQEVVLSGTQLTQYGWDIGTNLYELLKEIVKIEGIELIRLSSLYPSEIDERLLDLILYEEKIAPHFHLSLQSGSDRILALMERRYSAKDYAKLVETMVSKRPIANVGTDVIVGFPTETDEDFKETYKLLEELPIGYMHIFPYSDRPYTKASKMTDKVPEPVKEQRVEVLKELDKQKRKQFIAKNQGMELRAVVLQEGKLLTENYIKLRAEGFKETGKLVRVKLLPEFVSYDL</sequence>
<evidence type="ECO:0000256" key="3">
    <source>
        <dbReference type="ARBA" id="ARBA00013273"/>
    </source>
</evidence>
<dbReference type="CDD" id="cd01335">
    <property type="entry name" value="Radical_SAM"/>
    <property type="match status" value="1"/>
</dbReference>
<dbReference type="InterPro" id="IPR007197">
    <property type="entry name" value="rSAM"/>
</dbReference>
<dbReference type="InterPro" id="IPR023404">
    <property type="entry name" value="rSAM_horseshoe"/>
</dbReference>
<dbReference type="PROSITE" id="PS01278">
    <property type="entry name" value="MTTASE_RADICAL"/>
    <property type="match status" value="1"/>
</dbReference>
<dbReference type="EMBL" id="LT670846">
    <property type="protein sequence ID" value="SHK17655.1"/>
    <property type="molecule type" value="Genomic_DNA"/>
</dbReference>
<keyword evidence="4" id="KW-0004">4Fe-4S</keyword>
<evidence type="ECO:0000256" key="10">
    <source>
        <dbReference type="ARBA" id="ARBA00023004"/>
    </source>
</evidence>
<keyword evidence="19" id="KW-1185">Reference proteome</keyword>
<dbReference type="FunFam" id="3.80.30.20:FF:000001">
    <property type="entry name" value="tRNA-2-methylthio-N(6)-dimethylallyladenosine synthase 2"/>
    <property type="match status" value="1"/>
</dbReference>
<evidence type="ECO:0000256" key="12">
    <source>
        <dbReference type="ARBA" id="ARBA00031213"/>
    </source>
</evidence>
<dbReference type="NCBIfam" id="TIGR00089">
    <property type="entry name" value="MiaB/RimO family radical SAM methylthiotransferase"/>
    <property type="match status" value="1"/>
</dbReference>
<evidence type="ECO:0000313" key="19">
    <source>
        <dbReference type="Proteomes" id="UP000189810"/>
    </source>
</evidence>
<evidence type="ECO:0000256" key="6">
    <source>
        <dbReference type="ARBA" id="ARBA00022679"/>
    </source>
</evidence>
<dbReference type="InterPro" id="IPR058240">
    <property type="entry name" value="rSAM_sf"/>
</dbReference>
<organism evidence="18 19">
    <name type="scientific">Thermocrinis minervae</name>
    <dbReference type="NCBI Taxonomy" id="381751"/>
    <lineage>
        <taxon>Bacteria</taxon>
        <taxon>Pseudomonadati</taxon>
        <taxon>Aquificota</taxon>
        <taxon>Aquificia</taxon>
        <taxon>Aquificales</taxon>
        <taxon>Aquificaceae</taxon>
        <taxon>Thermocrinis</taxon>
    </lineage>
</organism>
<dbReference type="NCBIfam" id="TIGR01579">
    <property type="entry name" value="MiaB-like-C"/>
    <property type="match status" value="1"/>
</dbReference>
<dbReference type="InterPro" id="IPR013848">
    <property type="entry name" value="Methylthiotransferase_N"/>
</dbReference>
<dbReference type="Proteomes" id="UP000189810">
    <property type="component" value="Chromosome I"/>
</dbReference>
<evidence type="ECO:0000256" key="15">
    <source>
        <dbReference type="ARBA" id="ARBA00069898"/>
    </source>
</evidence>
<dbReference type="SFLD" id="SFLDG01082">
    <property type="entry name" value="B12-binding_domain_containing"/>
    <property type="match status" value="1"/>
</dbReference>
<dbReference type="STRING" id="381751.SAMN05444391_0171"/>
<dbReference type="GO" id="GO:0035598">
    <property type="term" value="F:tRNA (N(6)-L-threonylcarbamoyladenosine(37)-C(2))-methylthiotransferase activity"/>
    <property type="evidence" value="ECO:0007669"/>
    <property type="project" value="UniProtKB-EC"/>
</dbReference>
<evidence type="ECO:0000313" key="18">
    <source>
        <dbReference type="EMBL" id="SHK17655.1"/>
    </source>
</evidence>
<comment type="catalytic activity">
    <reaction evidence="13">
        <text>N(6)-L-threonylcarbamoyladenosine(37) in tRNA + (sulfur carrier)-SH + AH2 + 2 S-adenosyl-L-methionine = 2-methylsulfanyl-N(6)-L-threonylcarbamoyladenosine(37) in tRNA + (sulfur carrier)-H + 5'-deoxyadenosine + L-methionine + A + S-adenosyl-L-homocysteine + 2 H(+)</text>
        <dbReference type="Rhea" id="RHEA:37075"/>
        <dbReference type="Rhea" id="RHEA-COMP:10163"/>
        <dbReference type="Rhea" id="RHEA-COMP:11092"/>
        <dbReference type="Rhea" id="RHEA-COMP:14737"/>
        <dbReference type="Rhea" id="RHEA-COMP:14739"/>
        <dbReference type="ChEBI" id="CHEBI:13193"/>
        <dbReference type="ChEBI" id="CHEBI:15378"/>
        <dbReference type="ChEBI" id="CHEBI:17319"/>
        <dbReference type="ChEBI" id="CHEBI:17499"/>
        <dbReference type="ChEBI" id="CHEBI:29917"/>
        <dbReference type="ChEBI" id="CHEBI:57844"/>
        <dbReference type="ChEBI" id="CHEBI:57856"/>
        <dbReference type="ChEBI" id="CHEBI:59789"/>
        <dbReference type="ChEBI" id="CHEBI:64428"/>
        <dbReference type="ChEBI" id="CHEBI:74418"/>
        <dbReference type="ChEBI" id="CHEBI:74420"/>
        <dbReference type="EC" id="2.8.4.5"/>
    </reaction>
</comment>
<evidence type="ECO:0000256" key="1">
    <source>
        <dbReference type="ARBA" id="ARBA00001966"/>
    </source>
</evidence>
<evidence type="ECO:0000256" key="13">
    <source>
        <dbReference type="ARBA" id="ARBA00051661"/>
    </source>
</evidence>
<dbReference type="Gene3D" id="3.80.30.20">
    <property type="entry name" value="tm_1862 like domain"/>
    <property type="match status" value="1"/>
</dbReference>
<proteinExistence type="inferred from homology"/>
<dbReference type="InterPro" id="IPR006638">
    <property type="entry name" value="Elp3/MiaA/NifB-like_rSAM"/>
</dbReference>
<name>A0A1M6QBX2_9AQUI</name>
<dbReference type="FunFam" id="3.40.50.12160:FF:000004">
    <property type="entry name" value="Threonylcarbamoyladenosine tRNA methylthiotransferase MtaB"/>
    <property type="match status" value="1"/>
</dbReference>
<evidence type="ECO:0000256" key="8">
    <source>
        <dbReference type="ARBA" id="ARBA00022694"/>
    </source>
</evidence>
<evidence type="ECO:0000256" key="4">
    <source>
        <dbReference type="ARBA" id="ARBA00022485"/>
    </source>
</evidence>
<dbReference type="InterPro" id="IPR038135">
    <property type="entry name" value="Methylthiotransferase_N_sf"/>
</dbReference>
<comment type="function">
    <text evidence="2">Catalyzes the methylthiolation of N6-threonylcarbamoyladenosine (t(6)A), leading to the formation of 2-methylthio-N6-threonylcarbamoyladenosine (ms(2)t(6)A) at position 37 in tRNAs that read codons beginning with adenine.</text>
</comment>
<dbReference type="InterPro" id="IPR006467">
    <property type="entry name" value="MiaB-like_bact"/>
</dbReference>
<reference evidence="18 19" key="1">
    <citation type="submission" date="2016-11" db="EMBL/GenBank/DDBJ databases">
        <authorList>
            <person name="Jaros S."/>
            <person name="Januszkiewicz K."/>
            <person name="Wedrychowicz H."/>
        </authorList>
    </citation>
    <scope>NUCLEOTIDE SEQUENCE [LARGE SCALE GENOMIC DNA]</scope>
    <source>
        <strain evidence="18 19">DSM 19557</strain>
    </source>
</reference>
<evidence type="ECO:0000259" key="17">
    <source>
        <dbReference type="PROSITE" id="PS51918"/>
    </source>
</evidence>
<dbReference type="PANTHER" id="PTHR11918">
    <property type="entry name" value="RADICAL SAM PROTEINS"/>
    <property type="match status" value="1"/>
</dbReference>
<protein>
    <recommendedName>
        <fullName evidence="15">Threonylcarbamoyladenosine tRNA methylthiotransferase MtaB</fullName>
        <ecNumber evidence="3">2.8.4.5</ecNumber>
    </recommendedName>
    <alternativeName>
        <fullName evidence="12">tRNA-t(6)A37 methylthiotransferase</fullName>
    </alternativeName>
</protein>
<keyword evidence="11" id="KW-0411">Iron-sulfur</keyword>
<dbReference type="Pfam" id="PF00919">
    <property type="entry name" value="UPF0004"/>
    <property type="match status" value="1"/>
</dbReference>
<dbReference type="EC" id="2.8.4.5" evidence="3"/>
<keyword evidence="8" id="KW-0819">tRNA processing</keyword>
<feature type="domain" description="MTTase N-terminal" evidence="16">
    <location>
        <begin position="1"/>
        <end position="111"/>
    </location>
</feature>
<dbReference type="GO" id="GO:0046872">
    <property type="term" value="F:metal ion binding"/>
    <property type="evidence" value="ECO:0007669"/>
    <property type="project" value="UniProtKB-KW"/>
</dbReference>
<evidence type="ECO:0000256" key="9">
    <source>
        <dbReference type="ARBA" id="ARBA00022723"/>
    </source>
</evidence>
<dbReference type="PROSITE" id="PS51449">
    <property type="entry name" value="MTTASE_N"/>
    <property type="match status" value="1"/>
</dbReference>
<comment type="cofactor">
    <cofactor evidence="1">
        <name>[4Fe-4S] cluster</name>
        <dbReference type="ChEBI" id="CHEBI:49883"/>
    </cofactor>
</comment>
<keyword evidence="7" id="KW-0949">S-adenosyl-L-methionine</keyword>
<evidence type="ECO:0000256" key="14">
    <source>
        <dbReference type="ARBA" id="ARBA00061574"/>
    </source>
</evidence>
<dbReference type="PROSITE" id="PS51918">
    <property type="entry name" value="RADICAL_SAM"/>
    <property type="match status" value="1"/>
</dbReference>
<dbReference type="InterPro" id="IPR005839">
    <property type="entry name" value="Methylthiotransferase"/>
</dbReference>
<dbReference type="OrthoDB" id="9805215at2"/>
<evidence type="ECO:0000256" key="5">
    <source>
        <dbReference type="ARBA" id="ARBA00022490"/>
    </source>
</evidence>
<dbReference type="GO" id="GO:0051539">
    <property type="term" value="F:4 iron, 4 sulfur cluster binding"/>
    <property type="evidence" value="ECO:0007669"/>
    <property type="project" value="UniProtKB-KW"/>
</dbReference>
<dbReference type="Gene3D" id="3.40.50.12160">
    <property type="entry name" value="Methylthiotransferase, N-terminal domain"/>
    <property type="match status" value="1"/>
</dbReference>
<dbReference type="SUPFAM" id="SSF102114">
    <property type="entry name" value="Radical SAM enzymes"/>
    <property type="match status" value="1"/>
</dbReference>
<dbReference type="SMART" id="SM00729">
    <property type="entry name" value="Elp3"/>
    <property type="match status" value="1"/>
</dbReference>
<feature type="domain" description="Radical SAM core" evidence="17">
    <location>
        <begin position="136"/>
        <end position="364"/>
    </location>
</feature>
<dbReference type="SFLD" id="SFLDS00029">
    <property type="entry name" value="Radical_SAM"/>
    <property type="match status" value="1"/>
</dbReference>
<comment type="similarity">
    <text evidence="14">Belongs to the methylthiotransferase family. MtaB subfamily.</text>
</comment>
<evidence type="ECO:0000259" key="16">
    <source>
        <dbReference type="PROSITE" id="PS51449"/>
    </source>
</evidence>
<keyword evidence="6 18" id="KW-0808">Transferase</keyword>
<keyword evidence="9" id="KW-0479">Metal-binding</keyword>
<evidence type="ECO:0000256" key="7">
    <source>
        <dbReference type="ARBA" id="ARBA00022691"/>
    </source>
</evidence>
<keyword evidence="5" id="KW-0963">Cytoplasm</keyword>
<dbReference type="SFLD" id="SFLDG01061">
    <property type="entry name" value="methylthiotransferase"/>
    <property type="match status" value="1"/>
</dbReference>
<dbReference type="AlphaFoldDB" id="A0A1M6QBX2"/>
<keyword evidence="10" id="KW-0408">Iron</keyword>
<dbReference type="RefSeq" id="WP_079653369.1">
    <property type="nucleotide sequence ID" value="NZ_LT670846.1"/>
</dbReference>
<accession>A0A1M6QBX2</accession>
<dbReference type="Pfam" id="PF04055">
    <property type="entry name" value="Radical_SAM"/>
    <property type="match status" value="1"/>
</dbReference>
<dbReference type="InterPro" id="IPR020612">
    <property type="entry name" value="Methylthiotransferase_CS"/>
</dbReference>
<gene>
    <name evidence="18" type="ORF">SAMN05444391_0171</name>
</gene>
<dbReference type="PANTHER" id="PTHR11918:SF45">
    <property type="entry name" value="THREONYLCARBAMOYLADENOSINE TRNA METHYLTHIOTRANSFERASE"/>
    <property type="match status" value="1"/>
</dbReference>